<accession>A4BXZ6</accession>
<dbReference type="Gene3D" id="2.60.40.4070">
    <property type="match status" value="1"/>
</dbReference>
<reference evidence="3 4" key="1">
    <citation type="submission" date="2006-02" db="EMBL/GenBank/DDBJ databases">
        <authorList>
            <person name="Murray A."/>
            <person name="Staley J."/>
            <person name="Ferriera S."/>
            <person name="Johnson J."/>
            <person name="Kravitz S."/>
            <person name="Halpern A."/>
            <person name="Remington K."/>
            <person name="Beeson K."/>
            <person name="Tran B."/>
            <person name="Rogers Y.-H."/>
            <person name="Friedman R."/>
            <person name="Venter J.C."/>
        </authorList>
    </citation>
    <scope>NUCLEOTIDE SEQUENCE [LARGE SCALE GENOMIC DNA]</scope>
    <source>
        <strain evidence="3 4">23-P</strain>
    </source>
</reference>
<dbReference type="InterPro" id="IPR048954">
    <property type="entry name" value="PorZ_N"/>
</dbReference>
<proteinExistence type="predicted"/>
<gene>
    <name evidence="3" type="ORF">PI23P_05047</name>
</gene>
<keyword evidence="1" id="KW-0732">Signal</keyword>
<dbReference type="SUPFAM" id="SSF63829">
    <property type="entry name" value="Calcium-dependent phosphotriesterase"/>
    <property type="match status" value="1"/>
</dbReference>
<dbReference type="Proteomes" id="UP000003053">
    <property type="component" value="Unassembled WGS sequence"/>
</dbReference>
<feature type="signal peptide" evidence="1">
    <location>
        <begin position="1"/>
        <end position="18"/>
    </location>
</feature>
<dbReference type="Pfam" id="PF21544">
    <property type="entry name" value="PorZ_N_b_propeller"/>
    <property type="match status" value="1"/>
</dbReference>
<comment type="caution">
    <text evidence="3">The sequence shown here is derived from an EMBL/GenBank/DDBJ whole genome shotgun (WGS) entry which is preliminary data.</text>
</comment>
<dbReference type="InterPro" id="IPR011047">
    <property type="entry name" value="Quinoprotein_ADH-like_sf"/>
</dbReference>
<dbReference type="Gene3D" id="2.130.10.10">
    <property type="entry name" value="YVTN repeat-like/Quinoprotein amine dehydrogenase"/>
    <property type="match status" value="2"/>
</dbReference>
<sequence>MKKLFLFYLLFFSVLISAQTDYSDSWEDFYSYNNVKDFVLVDAVVYALSDNAVFTYNIESGEIHKISSVQGLSGETTTAIHYSESSKRLVIGYENGLIEVIDGDGSITISADIINFNQSGEKSINHILEHNNKLYLSTPFAVVVYDIQKLEFGDTYFIGENSAAIKINETIIHDDSIYAVTETGIFVAAIDSDLLIDFNLWEAYFFGRNFTKITLFNGGLFVAEGAKMYRFVGDDLLEPRSFTESILDMKSSSAQMAITFSSSAIILNLEMQQAFEFLPNSEFNFRLNTSFFEGNSVFLGTKENGILTGNSDPSGALIEVHPDGPMSNDVFSITAQNNKLWAVYGGYDGTFTPRNIKKGYSCFDGKKWTNTKFNSDLSHDLVDITIDPKDENKVYISALGQSNDVRTKPTGGLLVVEENVLVETYNHLNSSFSPIVVSLPAINIRVSGAVFDSNGNLWSTNYETAEELIKFSESGQWSSVSLKSIQSTSAPGLTEILADRNNSIWIGSRRNGVYVYNENGNRKKALTTAPNGGNLPDLNARTIAIDANNSVWIGTQSGLVVYGNASGIFDDKTPNASSIVINGDENGFGERLLGDQTINSIAIDGADNKWFGTDNGGVIYTNPSGQITMANFSKQNSPLPSNRILKIKTDNTSGKVYFATSKGIVAYNSKVAPFGERLGAVYAYPNPALRHHEFITIDGRNGTHLPKGTNVKIIDIAGNLVYETNVVEGQQLKGGKVIWDKRNLAGRRVASGIYIVLLSNEDASETSVTKIAIVN</sequence>
<organism evidence="3 4">
    <name type="scientific">Polaribacter irgensii 23-P</name>
    <dbReference type="NCBI Taxonomy" id="313594"/>
    <lineage>
        <taxon>Bacteria</taxon>
        <taxon>Pseudomonadati</taxon>
        <taxon>Bacteroidota</taxon>
        <taxon>Flavobacteriia</taxon>
        <taxon>Flavobacteriales</taxon>
        <taxon>Flavobacteriaceae</taxon>
    </lineage>
</organism>
<dbReference type="AlphaFoldDB" id="A4BXZ6"/>
<dbReference type="STRING" id="313594.PI23P_05047"/>
<dbReference type="RefSeq" id="WP_004569635.1">
    <property type="nucleotide sequence ID" value="NZ_CH724148.1"/>
</dbReference>
<dbReference type="HOGENOM" id="CLU_018865_0_0_10"/>
<keyword evidence="4" id="KW-1185">Reference proteome</keyword>
<dbReference type="SUPFAM" id="SSF50998">
    <property type="entry name" value="Quinoprotein alcohol dehydrogenase-like"/>
    <property type="match status" value="1"/>
</dbReference>
<protein>
    <submittedName>
        <fullName evidence="3">Immunoreactive 84 kDa antigen PG93</fullName>
    </submittedName>
</protein>
<dbReference type="EMBL" id="AAOG01000001">
    <property type="protein sequence ID" value="EAR13837.1"/>
    <property type="molecule type" value="Genomic_DNA"/>
</dbReference>
<feature type="domain" description="PorZ N-terminal beta-propeller" evidence="2">
    <location>
        <begin position="45"/>
        <end position="202"/>
    </location>
</feature>
<evidence type="ECO:0000256" key="1">
    <source>
        <dbReference type="SAM" id="SignalP"/>
    </source>
</evidence>
<evidence type="ECO:0000313" key="4">
    <source>
        <dbReference type="Proteomes" id="UP000003053"/>
    </source>
</evidence>
<evidence type="ECO:0000313" key="3">
    <source>
        <dbReference type="EMBL" id="EAR13837.1"/>
    </source>
</evidence>
<evidence type="ECO:0000259" key="2">
    <source>
        <dbReference type="Pfam" id="PF21544"/>
    </source>
</evidence>
<dbReference type="eggNOG" id="COG3292">
    <property type="taxonomic scope" value="Bacteria"/>
</dbReference>
<name>A4BXZ6_9FLAO</name>
<feature type="chain" id="PRO_5002665471" evidence="1">
    <location>
        <begin position="19"/>
        <end position="775"/>
    </location>
</feature>
<dbReference type="InterPro" id="IPR015943">
    <property type="entry name" value="WD40/YVTN_repeat-like_dom_sf"/>
</dbReference>
<dbReference type="OrthoDB" id="9807410at2"/>